<dbReference type="SUPFAM" id="SSF63825">
    <property type="entry name" value="YWTD domain"/>
    <property type="match status" value="1"/>
</dbReference>
<evidence type="ECO:0000313" key="2">
    <source>
        <dbReference type="Proteomes" id="UP001144612"/>
    </source>
</evidence>
<dbReference type="Proteomes" id="UP001144612">
    <property type="component" value="Unassembled WGS sequence"/>
</dbReference>
<gene>
    <name evidence="1" type="ORF">OW729_14310</name>
</gene>
<keyword evidence="2" id="KW-1185">Reference proteome</keyword>
<accession>A0ABT4DBV7</accession>
<dbReference type="InterPro" id="IPR015943">
    <property type="entry name" value="WD40/YVTN_repeat-like_dom_sf"/>
</dbReference>
<dbReference type="RefSeq" id="WP_268062227.1">
    <property type="nucleotide sequence ID" value="NZ_JAPQFJ010000016.1"/>
</dbReference>
<dbReference type="InterPro" id="IPR051200">
    <property type="entry name" value="Host-pathogen_enzymatic-act"/>
</dbReference>
<protein>
    <recommendedName>
        <fullName evidence="3">YncE family protein</fullName>
    </recommendedName>
</protein>
<organism evidence="1 2">
    <name type="scientific">Clostridium brassicae</name>
    <dbReference type="NCBI Taxonomy" id="2999072"/>
    <lineage>
        <taxon>Bacteria</taxon>
        <taxon>Bacillati</taxon>
        <taxon>Bacillota</taxon>
        <taxon>Clostridia</taxon>
        <taxon>Eubacteriales</taxon>
        <taxon>Clostridiaceae</taxon>
        <taxon>Clostridium</taxon>
    </lineage>
</organism>
<dbReference type="Gene3D" id="2.130.10.10">
    <property type="entry name" value="YVTN repeat-like/Quinoprotein amine dehydrogenase"/>
    <property type="match status" value="1"/>
</dbReference>
<evidence type="ECO:0008006" key="3">
    <source>
        <dbReference type="Google" id="ProtNLM"/>
    </source>
</evidence>
<dbReference type="PANTHER" id="PTHR47197:SF3">
    <property type="entry name" value="DIHYDRO-HEME D1 DEHYDROGENASE"/>
    <property type="match status" value="1"/>
</dbReference>
<proteinExistence type="predicted"/>
<dbReference type="EMBL" id="JAPQFJ010000016">
    <property type="protein sequence ID" value="MCY6959790.1"/>
    <property type="molecule type" value="Genomic_DNA"/>
</dbReference>
<comment type="caution">
    <text evidence="1">The sequence shown here is derived from an EMBL/GenBank/DDBJ whole genome shotgun (WGS) entry which is preliminary data.</text>
</comment>
<dbReference type="PANTHER" id="PTHR47197">
    <property type="entry name" value="PROTEIN NIRF"/>
    <property type="match status" value="1"/>
</dbReference>
<reference evidence="1" key="1">
    <citation type="submission" date="2022-12" db="EMBL/GenBank/DDBJ databases">
        <title>Clostridium sp. nov., isolated from industrial wastewater.</title>
        <authorList>
            <person name="Jiayan W."/>
        </authorList>
    </citation>
    <scope>NUCLEOTIDE SEQUENCE</scope>
    <source>
        <strain evidence="1">ZC22-4</strain>
    </source>
</reference>
<sequence>MNKKKFLVILSILCIILCVILGGRYFLNCKKTNLNSTSESSNLNKGIYILSSGDTVYYLSNEKSTTVKKYNVEGALDMKEVSNNKVYVPICYGEHKEEIAVLHNGEFSKYIKLSYDLPLLIRYNKYNNKAYVTHKTKVTKQKENCITVINTLLDKEENTIMYNNHVEDITFTTNNNMVVSSYSLKEKAHKLDIFNLKTNSIIKTIPTPIKFSSIKCGKNNLIYAVNQKSKDNILFVIDLNKGKVIKKIKLPYEYPYKIFISNKAEKEYIYVLHQDFDSLQGKGISIIDSSSNKIVTQLAQVECPEDIDLYEEKMVVSNWRDGRIYIINNNVICNEIPINKPISVVINRN</sequence>
<evidence type="ECO:0000313" key="1">
    <source>
        <dbReference type="EMBL" id="MCY6959790.1"/>
    </source>
</evidence>
<name>A0ABT4DBV7_9CLOT</name>